<dbReference type="InterPro" id="IPR002371">
    <property type="entry name" value="FlgK"/>
</dbReference>
<comment type="subcellular location">
    <subcellularLocation>
        <location evidence="1 7">Bacterial flagellum</location>
    </subcellularLocation>
    <subcellularLocation>
        <location evidence="2 7">Secreted</location>
    </subcellularLocation>
</comment>
<evidence type="ECO:0000256" key="1">
    <source>
        <dbReference type="ARBA" id="ARBA00004365"/>
    </source>
</evidence>
<dbReference type="AlphaFoldDB" id="A0A0Q2MDI0"/>
<evidence type="ECO:0000256" key="7">
    <source>
        <dbReference type="RuleBase" id="RU362065"/>
    </source>
</evidence>
<evidence type="ECO:0000259" key="10">
    <source>
        <dbReference type="Pfam" id="PF22638"/>
    </source>
</evidence>
<dbReference type="SUPFAM" id="SSF64518">
    <property type="entry name" value="Phase 1 flagellin"/>
    <property type="match status" value="1"/>
</dbReference>
<dbReference type="InterPro" id="IPR010930">
    <property type="entry name" value="Flg_bb/hook_C_dom"/>
</dbReference>
<evidence type="ECO:0000256" key="4">
    <source>
        <dbReference type="ARBA" id="ARBA00016244"/>
    </source>
</evidence>
<keyword evidence="6 7" id="KW-0975">Bacterial flagellum</keyword>
<dbReference type="GO" id="GO:0009424">
    <property type="term" value="C:bacterial-type flagellum hook"/>
    <property type="evidence" value="ECO:0007669"/>
    <property type="project" value="UniProtKB-UniRule"/>
</dbReference>
<dbReference type="InParanoid" id="A0A0Q2MDI0"/>
<dbReference type="Pfam" id="PF06429">
    <property type="entry name" value="Flg_bbr_C"/>
    <property type="match status" value="1"/>
</dbReference>
<evidence type="ECO:0000256" key="6">
    <source>
        <dbReference type="ARBA" id="ARBA00023143"/>
    </source>
</evidence>
<proteinExistence type="inferred from homology"/>
<organism evidence="11 12">
    <name type="scientific">Vibrio furnissii</name>
    <dbReference type="NCBI Taxonomy" id="29494"/>
    <lineage>
        <taxon>Bacteria</taxon>
        <taxon>Pseudomonadati</taxon>
        <taxon>Pseudomonadota</taxon>
        <taxon>Gammaproteobacteria</taxon>
        <taxon>Vibrionales</taxon>
        <taxon>Vibrionaceae</taxon>
        <taxon>Vibrio</taxon>
    </lineage>
</organism>
<evidence type="ECO:0000256" key="2">
    <source>
        <dbReference type="ARBA" id="ARBA00004613"/>
    </source>
</evidence>
<dbReference type="PANTHER" id="PTHR30033">
    <property type="entry name" value="FLAGELLAR HOOK-ASSOCIATED PROTEIN 1"/>
    <property type="match status" value="1"/>
</dbReference>
<keyword evidence="11" id="KW-0282">Flagellum</keyword>
<reference evidence="11 12" key="1">
    <citation type="submission" date="2015-08" db="EMBL/GenBank/DDBJ databases">
        <title>Antibacterial properties of a collection of Vibrionaceae strains.</title>
        <authorList>
            <person name="Giubergia S."/>
        </authorList>
    </citation>
    <scope>NUCLEOTIDE SEQUENCE [LARGE SCALE GENOMIC DNA]</scope>
    <source>
        <strain evidence="11 12">S0821</strain>
    </source>
</reference>
<dbReference type="GO" id="GO:0005576">
    <property type="term" value="C:extracellular region"/>
    <property type="evidence" value="ECO:0007669"/>
    <property type="project" value="UniProtKB-SubCell"/>
</dbReference>
<dbReference type="PRINTS" id="PR01005">
    <property type="entry name" value="FLGHOOKAP1"/>
</dbReference>
<evidence type="ECO:0000259" key="9">
    <source>
        <dbReference type="Pfam" id="PF06429"/>
    </source>
</evidence>
<dbReference type="InterPro" id="IPR001444">
    <property type="entry name" value="Flag_bb_rod_N"/>
</dbReference>
<evidence type="ECO:0000256" key="5">
    <source>
        <dbReference type="ARBA" id="ARBA00022525"/>
    </source>
</evidence>
<evidence type="ECO:0000313" key="12">
    <source>
        <dbReference type="Proteomes" id="UP000051221"/>
    </source>
</evidence>
<dbReference type="GO" id="GO:0044780">
    <property type="term" value="P:bacterial-type flagellum assembly"/>
    <property type="evidence" value="ECO:0007669"/>
    <property type="project" value="InterPro"/>
</dbReference>
<protein>
    <recommendedName>
        <fullName evidence="4 7">Flagellar hook-associated protein 1</fullName>
        <shortName evidence="7">HAP1</shortName>
    </recommendedName>
</protein>
<keyword evidence="11" id="KW-0969">Cilium</keyword>
<feature type="domain" description="Flagellar basal body rod protein N-terminal" evidence="8">
    <location>
        <begin position="5"/>
        <end position="33"/>
    </location>
</feature>
<evidence type="ECO:0000313" key="11">
    <source>
        <dbReference type="EMBL" id="KQH85746.1"/>
    </source>
</evidence>
<comment type="similarity">
    <text evidence="3 7">Belongs to the flagella basal body rod proteins family.</text>
</comment>
<accession>A0A0Q2MDI0</accession>
<name>A0A0Q2MDI0_VIBFU</name>
<keyword evidence="5 7" id="KW-0964">Secreted</keyword>
<dbReference type="NCBIfam" id="TIGR02492">
    <property type="entry name" value="flgK_ends"/>
    <property type="match status" value="1"/>
</dbReference>
<dbReference type="GO" id="GO:0005198">
    <property type="term" value="F:structural molecule activity"/>
    <property type="evidence" value="ECO:0007669"/>
    <property type="project" value="UniProtKB-UniRule"/>
</dbReference>
<gene>
    <name evidence="7" type="primary">flgK</name>
    <name evidence="11" type="ORF">AMR76_10700</name>
</gene>
<dbReference type="Pfam" id="PF22638">
    <property type="entry name" value="FlgK_D1"/>
    <property type="match status" value="1"/>
</dbReference>
<dbReference type="Pfam" id="PF00460">
    <property type="entry name" value="Flg_bb_rod"/>
    <property type="match status" value="1"/>
</dbReference>
<dbReference type="RefSeq" id="WP_004725078.1">
    <property type="nucleotide sequence ID" value="NZ_CABLCD010000013.1"/>
</dbReference>
<keyword evidence="11" id="KW-0966">Cell projection</keyword>
<dbReference type="GeneID" id="50536065"/>
<evidence type="ECO:0000259" key="8">
    <source>
        <dbReference type="Pfam" id="PF00460"/>
    </source>
</evidence>
<dbReference type="FunCoup" id="A0A0Q2MDI0">
    <property type="interactions" value="112"/>
</dbReference>
<sequence>MNLVNIALSGLNANRVALDVTAQNVANINTPGYSRQQALMASVGGAKYDNLSAGMGVEVTSIRRVTDQFLVKQTWSTGSVASYASRYTSSMSYLENTLGADGFSLSAGLDNLFAALHDATSKPESVPLRQQIINEAEALSRRFNTLTESMYNQHKDMNDQRTAAVAQANSVMANIAEVNKQIVELKGTGGNPAQLMDTRDALVGELAKIVEVKTTDQADGSMQVTLTSGQPLVMGSEHGTLKAIPDPSDAYLATMQVEFGKQSFAIPGDLGGELGAINEYQTDVLKPYMTALNDMAQSMADSFNTELALGLDLNGLPGKALFSYDPANPSSSLTITDITPNELALSGDGNPGNSDNLTALIAISNQAFSISGFGSLSLNDAFTGMVGEVAIKARQADSDYQAKNSMNEQAVAARDNISAVNSDEEAANLMTFANAHNANMKVISTANQLFDSVLQLF</sequence>
<keyword evidence="12" id="KW-1185">Reference proteome</keyword>
<dbReference type="InterPro" id="IPR053927">
    <property type="entry name" value="FlgK_helical"/>
</dbReference>
<evidence type="ECO:0000256" key="3">
    <source>
        <dbReference type="ARBA" id="ARBA00009677"/>
    </source>
</evidence>
<feature type="domain" description="Flagellar hook-associated protein FlgK helical" evidence="10">
    <location>
        <begin position="91"/>
        <end position="322"/>
    </location>
</feature>
<comment type="caution">
    <text evidence="11">The sequence shown here is derived from an EMBL/GenBank/DDBJ whole genome shotgun (WGS) entry which is preliminary data.</text>
</comment>
<dbReference type="OMA" id="DQYEVAQ"/>
<feature type="domain" description="Flagellar basal-body/hook protein C-terminal" evidence="9">
    <location>
        <begin position="417"/>
        <end position="456"/>
    </location>
</feature>
<dbReference type="PANTHER" id="PTHR30033:SF1">
    <property type="entry name" value="FLAGELLAR HOOK-ASSOCIATED PROTEIN 1"/>
    <property type="match status" value="1"/>
</dbReference>
<dbReference type="EMBL" id="LKHS01000009">
    <property type="protein sequence ID" value="KQH85746.1"/>
    <property type="molecule type" value="Genomic_DNA"/>
</dbReference>
<dbReference type="Proteomes" id="UP000051221">
    <property type="component" value="Unassembled WGS sequence"/>
</dbReference>